<evidence type="ECO:0000256" key="1">
    <source>
        <dbReference type="SAM" id="MobiDB-lite"/>
    </source>
</evidence>
<evidence type="ECO:0000313" key="2">
    <source>
        <dbReference type="EMBL" id="JAD55146.1"/>
    </source>
</evidence>
<protein>
    <submittedName>
        <fullName evidence="2">Uncharacterized protein</fullName>
    </submittedName>
</protein>
<name>A0A0A9AVM0_ARUDO</name>
<accession>A0A0A9AVM0</accession>
<reference evidence="2" key="2">
    <citation type="journal article" date="2015" name="Data Brief">
        <title>Shoot transcriptome of the giant reed, Arundo donax.</title>
        <authorList>
            <person name="Barrero R.A."/>
            <person name="Guerrero F.D."/>
            <person name="Moolhuijzen P."/>
            <person name="Goolsby J.A."/>
            <person name="Tidwell J."/>
            <person name="Bellgard S.E."/>
            <person name="Bellgard M.I."/>
        </authorList>
    </citation>
    <scope>NUCLEOTIDE SEQUENCE</scope>
    <source>
        <tissue evidence="2">Shoot tissue taken approximately 20 cm above the soil surface</tissue>
    </source>
</reference>
<proteinExistence type="predicted"/>
<dbReference type="AlphaFoldDB" id="A0A0A9AVM0"/>
<reference evidence="2" key="1">
    <citation type="submission" date="2014-09" db="EMBL/GenBank/DDBJ databases">
        <authorList>
            <person name="Magalhaes I.L.F."/>
            <person name="Oliveira U."/>
            <person name="Santos F.R."/>
            <person name="Vidigal T.H.D.A."/>
            <person name="Brescovit A.D."/>
            <person name="Santos A.J."/>
        </authorList>
    </citation>
    <scope>NUCLEOTIDE SEQUENCE</scope>
    <source>
        <tissue evidence="2">Shoot tissue taken approximately 20 cm above the soil surface</tissue>
    </source>
</reference>
<sequence>MPMSENHTVFFVPSMSGRGNSSPLRGLQTKRVMSGSMLTPVSLRSS</sequence>
<organism evidence="2">
    <name type="scientific">Arundo donax</name>
    <name type="common">Giant reed</name>
    <name type="synonym">Donax arundinaceus</name>
    <dbReference type="NCBI Taxonomy" id="35708"/>
    <lineage>
        <taxon>Eukaryota</taxon>
        <taxon>Viridiplantae</taxon>
        <taxon>Streptophyta</taxon>
        <taxon>Embryophyta</taxon>
        <taxon>Tracheophyta</taxon>
        <taxon>Spermatophyta</taxon>
        <taxon>Magnoliopsida</taxon>
        <taxon>Liliopsida</taxon>
        <taxon>Poales</taxon>
        <taxon>Poaceae</taxon>
        <taxon>PACMAD clade</taxon>
        <taxon>Arundinoideae</taxon>
        <taxon>Arundineae</taxon>
        <taxon>Arundo</taxon>
    </lineage>
</organism>
<dbReference type="EMBL" id="GBRH01242749">
    <property type="protein sequence ID" value="JAD55146.1"/>
    <property type="molecule type" value="Transcribed_RNA"/>
</dbReference>
<feature type="region of interest" description="Disordered" evidence="1">
    <location>
        <begin position="1"/>
        <end position="27"/>
    </location>
</feature>